<dbReference type="PANTHER" id="PTHR19143:SF327">
    <property type="entry name" value="FI21813P1-RELATED"/>
    <property type="match status" value="1"/>
</dbReference>
<dbReference type="GO" id="GO:0005615">
    <property type="term" value="C:extracellular space"/>
    <property type="evidence" value="ECO:0007669"/>
    <property type="project" value="TreeGrafter"/>
</dbReference>
<dbReference type="AlphaFoldDB" id="A0A914UU75"/>
<dbReference type="WBParaSite" id="PSAMB.scaffold1240size33943.g11927.t1">
    <property type="protein sequence ID" value="PSAMB.scaffold1240size33943.g11927.t1"/>
    <property type="gene ID" value="PSAMB.scaffold1240size33943.g11927"/>
</dbReference>
<dbReference type="Proteomes" id="UP000887566">
    <property type="component" value="Unplaced"/>
</dbReference>
<accession>A0A914UU75</accession>
<evidence type="ECO:0000313" key="3">
    <source>
        <dbReference type="Proteomes" id="UP000887566"/>
    </source>
</evidence>
<dbReference type="InterPro" id="IPR002181">
    <property type="entry name" value="Fibrinogen_a/b/g_C_dom"/>
</dbReference>
<keyword evidence="3" id="KW-1185">Reference proteome</keyword>
<dbReference type="PANTHER" id="PTHR19143">
    <property type="entry name" value="FIBRINOGEN/TENASCIN/ANGIOPOEITIN"/>
    <property type="match status" value="1"/>
</dbReference>
<keyword evidence="1" id="KW-1015">Disulfide bond</keyword>
<evidence type="ECO:0000259" key="2">
    <source>
        <dbReference type="PROSITE" id="PS51406"/>
    </source>
</evidence>
<dbReference type="PROSITE" id="PS00514">
    <property type="entry name" value="FIBRINOGEN_C_1"/>
    <property type="match status" value="1"/>
</dbReference>
<dbReference type="InterPro" id="IPR014716">
    <property type="entry name" value="Fibrinogen_a/b/g_C_1"/>
</dbReference>
<dbReference type="PROSITE" id="PS51406">
    <property type="entry name" value="FIBRINOGEN_C_2"/>
    <property type="match status" value="1"/>
</dbReference>
<organism evidence="3 4">
    <name type="scientific">Plectus sambesii</name>
    <dbReference type="NCBI Taxonomy" id="2011161"/>
    <lineage>
        <taxon>Eukaryota</taxon>
        <taxon>Metazoa</taxon>
        <taxon>Ecdysozoa</taxon>
        <taxon>Nematoda</taxon>
        <taxon>Chromadorea</taxon>
        <taxon>Plectida</taxon>
        <taxon>Plectina</taxon>
        <taxon>Plectoidea</taxon>
        <taxon>Plectidae</taxon>
        <taxon>Plectus</taxon>
    </lineage>
</organism>
<dbReference type="InterPro" id="IPR036056">
    <property type="entry name" value="Fibrinogen-like_C"/>
</dbReference>
<dbReference type="InterPro" id="IPR050373">
    <property type="entry name" value="Fibrinogen_C-term_domain"/>
</dbReference>
<sequence>MQETITEVKQNLQRTNQELNGTYQKLLRIAELQGWEINGENWSPIPQDCLEWHQKDSSLLSGVYKLSPPGIPTFNAYCDMETDGGGWTVFQRRIDDSLSFYDKSWNEYKVGFNNGLVYNLWLGNDIINVLTYKDSHVELRIDLWGDRRPDSSDPDGYWWEKYANFYIDDEANFYTLHLSNPYAGNATTKPKYSMSYSNGFNFSTVDAIHGAGDSCLTTYQFGGWWMKNCAWAALNGRYEPPSSNEGFRWCNDGHCKTPNQSRMMLRRVFE</sequence>
<proteinExistence type="predicted"/>
<dbReference type="NCBIfam" id="NF040941">
    <property type="entry name" value="GGGWT_bact"/>
    <property type="match status" value="1"/>
</dbReference>
<dbReference type="SUPFAM" id="SSF56496">
    <property type="entry name" value="Fibrinogen C-terminal domain-like"/>
    <property type="match status" value="1"/>
</dbReference>
<dbReference type="Pfam" id="PF00147">
    <property type="entry name" value="Fibrinogen_C"/>
    <property type="match status" value="1"/>
</dbReference>
<protein>
    <submittedName>
        <fullName evidence="4">Fibrinogen C-terminal domain-containing protein</fullName>
    </submittedName>
</protein>
<evidence type="ECO:0000256" key="1">
    <source>
        <dbReference type="ARBA" id="ARBA00023157"/>
    </source>
</evidence>
<name>A0A914UU75_9BILA</name>
<reference evidence="4" key="1">
    <citation type="submission" date="2022-11" db="UniProtKB">
        <authorList>
            <consortium name="WormBaseParasite"/>
        </authorList>
    </citation>
    <scope>IDENTIFICATION</scope>
</reference>
<dbReference type="Gene3D" id="3.90.215.10">
    <property type="entry name" value="Gamma Fibrinogen, chain A, domain 1"/>
    <property type="match status" value="1"/>
</dbReference>
<evidence type="ECO:0000313" key="4">
    <source>
        <dbReference type="WBParaSite" id="PSAMB.scaffold1240size33943.g11927.t1"/>
    </source>
</evidence>
<feature type="domain" description="Fibrinogen C-terminal" evidence="2">
    <location>
        <begin position="40"/>
        <end position="269"/>
    </location>
</feature>
<dbReference type="SMART" id="SM00186">
    <property type="entry name" value="FBG"/>
    <property type="match status" value="1"/>
</dbReference>
<dbReference type="InterPro" id="IPR020837">
    <property type="entry name" value="Fibrinogen_CS"/>
</dbReference>